<dbReference type="SUPFAM" id="SSF51445">
    <property type="entry name" value="(Trans)glycosidases"/>
    <property type="match status" value="1"/>
</dbReference>
<dbReference type="PANTHER" id="PTHR43651">
    <property type="entry name" value="1,4-ALPHA-GLUCAN-BRANCHING ENZYME"/>
    <property type="match status" value="1"/>
</dbReference>
<dbReference type="AlphaFoldDB" id="U5QMY4"/>
<evidence type="ECO:0000256" key="10">
    <source>
        <dbReference type="PIRSR" id="PIRSR000463-1"/>
    </source>
</evidence>
<evidence type="ECO:0000256" key="4">
    <source>
        <dbReference type="ARBA" id="ARBA00022600"/>
    </source>
</evidence>
<protein>
    <recommendedName>
        <fullName evidence="9">1,4-alpha-glucan branching enzyme GlgB</fullName>
        <ecNumber evidence="9">2.4.1.18</ecNumber>
    </recommendedName>
    <alternativeName>
        <fullName evidence="9">1,4-alpha-D-glucan:1,4-alpha-D-glucan 6-glucosyl-transferase</fullName>
    </alternativeName>
    <alternativeName>
        <fullName evidence="9">Alpha-(1-&gt;4)-glucan branching enzyme</fullName>
    </alternativeName>
    <alternativeName>
        <fullName evidence="9">Glycogen branching enzyme</fullName>
        <shortName evidence="9">BE</shortName>
    </alternativeName>
</protein>
<dbReference type="PIRSF" id="PIRSF000463">
    <property type="entry name" value="GlgB"/>
    <property type="match status" value="1"/>
</dbReference>
<evidence type="ECO:0000256" key="1">
    <source>
        <dbReference type="ARBA" id="ARBA00000826"/>
    </source>
</evidence>
<evidence type="ECO:0000256" key="3">
    <source>
        <dbReference type="ARBA" id="ARBA00009000"/>
    </source>
</evidence>
<organism evidence="12 13">
    <name type="scientific">Gloeobacter kilaueensis (strain ATCC BAA-2537 / CCAP 1431/1 / ULC 316 / JS1)</name>
    <dbReference type="NCBI Taxonomy" id="1183438"/>
    <lineage>
        <taxon>Bacteria</taxon>
        <taxon>Bacillati</taxon>
        <taxon>Cyanobacteriota</taxon>
        <taxon>Cyanophyceae</taxon>
        <taxon>Gloeobacterales</taxon>
        <taxon>Gloeobacteraceae</taxon>
        <taxon>Gloeobacter</taxon>
    </lineage>
</organism>
<evidence type="ECO:0000256" key="9">
    <source>
        <dbReference type="HAMAP-Rule" id="MF_00685"/>
    </source>
</evidence>
<comment type="similarity">
    <text evidence="3 9">Belongs to the glycosyl hydrolase 13 family. GlgB subfamily.</text>
</comment>
<evidence type="ECO:0000256" key="6">
    <source>
        <dbReference type="ARBA" id="ARBA00022679"/>
    </source>
</evidence>
<dbReference type="InterPro" id="IPR017853">
    <property type="entry name" value="GH"/>
</dbReference>
<dbReference type="EC" id="2.4.1.18" evidence="9"/>
<dbReference type="EMBL" id="CP003587">
    <property type="protein sequence ID" value="AGY59035.1"/>
    <property type="molecule type" value="Genomic_DNA"/>
</dbReference>
<dbReference type="InterPro" id="IPR014756">
    <property type="entry name" value="Ig_E-set"/>
</dbReference>
<dbReference type="FunFam" id="2.60.40.10:FF:000169">
    <property type="entry name" value="1,4-alpha-glucan branching enzyme GlgB"/>
    <property type="match status" value="1"/>
</dbReference>
<dbReference type="UniPathway" id="UPA00164"/>
<dbReference type="InterPro" id="IPR013780">
    <property type="entry name" value="Glyco_hydro_b"/>
</dbReference>
<dbReference type="CDD" id="cd11322">
    <property type="entry name" value="AmyAc_Glg_BE"/>
    <property type="match status" value="1"/>
</dbReference>
<dbReference type="Proteomes" id="UP000017396">
    <property type="component" value="Chromosome"/>
</dbReference>
<dbReference type="Pfam" id="PF02922">
    <property type="entry name" value="CBM_48"/>
    <property type="match status" value="1"/>
</dbReference>
<dbReference type="GO" id="GO:0043169">
    <property type="term" value="F:cation binding"/>
    <property type="evidence" value="ECO:0007669"/>
    <property type="project" value="InterPro"/>
</dbReference>
<dbReference type="GO" id="GO:0003844">
    <property type="term" value="F:1,4-alpha-glucan branching enzyme activity"/>
    <property type="evidence" value="ECO:0007669"/>
    <property type="project" value="UniProtKB-UniRule"/>
</dbReference>
<evidence type="ECO:0000256" key="8">
    <source>
        <dbReference type="ARBA" id="ARBA00023277"/>
    </source>
</evidence>
<dbReference type="NCBIfam" id="NF003811">
    <property type="entry name" value="PRK05402.1"/>
    <property type="match status" value="1"/>
</dbReference>
<sequence length="736" mass="84465">MYSTLERQAIEALAANLHSDPFAILGPHALVNDGQWVVRTFQPGAHSVRLVSEGGEVAMANAVHPDLFEAVLAGPPGAYRLRIVESWGEERIIDDPYRFRVAALSELDIHLFSEGNHNRIYEKLGAHRAEYDGVAGVHFAVWAPNARNVSLLGDFNRWDGRIHQMRRLGDSGIWDLFIPGLTVGTVYKFEIKNGFGHIYEKSDPYAFQMEVRPKSGSVVADLDGYEWHDADWLTRRAHTDPLRAPLAIYEVHLGSWMRVPEEENRFLSYGELAERLIPYVQQMGFTHIELLPIAEHPFDGSWGYQVLGYYAPTSRYGTPTEFMAFVDRCHRAGIGVILDWVPAHFPKDGHGLALFDGTHLYEHADPRKGEHKEWGTLVFNYSRNEVRNFLTANALFWFERYHIDGIRVDAVASMLYLNYGRKDGEWVANDYGGQENLEAISFLRQLNELIFKYFPGALSIAEESTAWPLVSRPTYLGGLGFNLKWNMGWMHDTLRYFKTDPFFRRYQHNDITFSITYTFFENFVLALSHDEVVHMKGSMIGKMPGDSWQKFANLRALYTFMYGHPGKKTIFMGMEFAQGREWNVWQSLDWHLLDYPQHQQMQRFFSDLNHLYTGEAALYEEDTSPSGFFWIDCHDYTNSVFSFVRQGKDPDERLLFVCNFTPSYHTHYRVGVPQAGFWQEIFNSDASLYGGGNQGNQGGIASEDWAVQGQPYSLALRLPPLGCLIFKRRAEANERP</sequence>
<dbReference type="PATRIC" id="fig|1183438.3.peg.2749"/>
<dbReference type="Gene3D" id="2.60.40.10">
    <property type="entry name" value="Immunoglobulins"/>
    <property type="match status" value="2"/>
</dbReference>
<comment type="pathway">
    <text evidence="2 9">Glycan biosynthesis; glycogen biosynthesis.</text>
</comment>
<dbReference type="eggNOG" id="COG0296">
    <property type="taxonomic scope" value="Bacteria"/>
</dbReference>
<dbReference type="Gene3D" id="2.60.40.1180">
    <property type="entry name" value="Golgi alpha-mannosidase II"/>
    <property type="match status" value="1"/>
</dbReference>
<keyword evidence="8 9" id="KW-0119">Carbohydrate metabolism</keyword>
<dbReference type="Pfam" id="PF00128">
    <property type="entry name" value="Alpha-amylase"/>
    <property type="match status" value="1"/>
</dbReference>
<dbReference type="InterPro" id="IPR037439">
    <property type="entry name" value="Branching_enzy"/>
</dbReference>
<gene>
    <name evidence="9 12" type="primary">glgB</name>
    <name evidence="12" type="ORF">GKIL_2789</name>
</gene>
<dbReference type="InterPro" id="IPR006407">
    <property type="entry name" value="GlgB"/>
</dbReference>
<keyword evidence="13" id="KW-1185">Reference proteome</keyword>
<dbReference type="InterPro" id="IPR044143">
    <property type="entry name" value="GlgB_N_E_set_prok"/>
</dbReference>
<feature type="active site" description="Proton donor" evidence="9 10">
    <location>
        <position position="462"/>
    </location>
</feature>
<dbReference type="Pfam" id="PF02806">
    <property type="entry name" value="Alpha-amylase_C"/>
    <property type="match status" value="1"/>
</dbReference>
<dbReference type="InterPro" id="IPR004193">
    <property type="entry name" value="Glyco_hydro_13_N"/>
</dbReference>
<dbReference type="NCBIfam" id="TIGR01515">
    <property type="entry name" value="branching_enzym"/>
    <property type="match status" value="1"/>
</dbReference>
<reference evidence="12 13" key="1">
    <citation type="journal article" date="2013" name="PLoS ONE">
        <title>Cultivation and Complete Genome Sequencing of Gloeobacter kilaueensis sp. nov., from a Lava Cave in Kilauea Caldera, Hawai'i.</title>
        <authorList>
            <person name="Saw J.H."/>
            <person name="Schatz M."/>
            <person name="Brown M.V."/>
            <person name="Kunkel D.D."/>
            <person name="Foster J.S."/>
            <person name="Shick H."/>
            <person name="Christensen S."/>
            <person name="Hou S."/>
            <person name="Wan X."/>
            <person name="Donachie S.P."/>
        </authorList>
    </citation>
    <scope>NUCLEOTIDE SEQUENCE [LARGE SCALE GENOMIC DNA]</scope>
    <source>
        <strain evidence="13">JS</strain>
    </source>
</reference>
<dbReference type="HOGENOM" id="CLU_004245_3_2_3"/>
<evidence type="ECO:0000313" key="13">
    <source>
        <dbReference type="Proteomes" id="UP000017396"/>
    </source>
</evidence>
<proteinExistence type="inferred from homology"/>
<evidence type="ECO:0000313" key="12">
    <source>
        <dbReference type="EMBL" id="AGY59035.1"/>
    </source>
</evidence>
<dbReference type="STRING" id="1183438.GKIL_2789"/>
<keyword evidence="4 9" id="KW-0321">Glycogen metabolism</keyword>
<comment type="function">
    <text evidence="9">Catalyzes the formation of the alpha-1,6-glucosidic linkages in glycogen by scission of a 1,4-alpha-linked oligosaccharide from growing alpha-1,4-glucan chains and the subsequent attachment of the oligosaccharide to the alpha-1,6 position.</text>
</comment>
<dbReference type="HAMAP" id="MF_00685">
    <property type="entry name" value="GlgB"/>
    <property type="match status" value="1"/>
</dbReference>
<feature type="domain" description="Glycosyl hydrolase family 13 catalytic" evidence="11">
    <location>
        <begin position="250"/>
        <end position="612"/>
    </location>
</feature>
<dbReference type="GO" id="GO:0004553">
    <property type="term" value="F:hydrolase activity, hydrolyzing O-glycosyl compounds"/>
    <property type="evidence" value="ECO:0007669"/>
    <property type="project" value="InterPro"/>
</dbReference>
<keyword evidence="6 9" id="KW-0808">Transferase</keyword>
<dbReference type="Pfam" id="PF22019">
    <property type="entry name" value="GlgB_N"/>
    <property type="match status" value="1"/>
</dbReference>
<name>U5QMY4_GLOK1</name>
<dbReference type="InterPro" id="IPR006047">
    <property type="entry name" value="GH13_cat_dom"/>
</dbReference>
<dbReference type="FunFam" id="3.20.20.80:FF:000003">
    <property type="entry name" value="1,4-alpha-glucan branching enzyme GlgB"/>
    <property type="match status" value="1"/>
</dbReference>
<dbReference type="GO" id="GO:0005978">
    <property type="term" value="P:glycogen biosynthetic process"/>
    <property type="evidence" value="ECO:0007669"/>
    <property type="project" value="UniProtKB-UniRule"/>
</dbReference>
<evidence type="ECO:0000256" key="2">
    <source>
        <dbReference type="ARBA" id="ARBA00004964"/>
    </source>
</evidence>
<evidence type="ECO:0000259" key="11">
    <source>
        <dbReference type="SMART" id="SM00642"/>
    </source>
</evidence>
<dbReference type="CDD" id="cd02855">
    <property type="entry name" value="E_set_GBE_prok_N"/>
    <property type="match status" value="1"/>
</dbReference>
<dbReference type="OrthoDB" id="9800174at2"/>
<dbReference type="PANTHER" id="PTHR43651:SF3">
    <property type="entry name" value="1,4-ALPHA-GLUCAN-BRANCHING ENZYME"/>
    <property type="match status" value="1"/>
</dbReference>
<keyword evidence="5 9" id="KW-0328">Glycosyltransferase</keyword>
<keyword evidence="7 9" id="KW-0320">Glycogen biosynthesis</keyword>
<dbReference type="SUPFAM" id="SSF81296">
    <property type="entry name" value="E set domains"/>
    <property type="match status" value="2"/>
</dbReference>
<dbReference type="FunFam" id="2.60.40.1180:FF:000002">
    <property type="entry name" value="1,4-alpha-glucan branching enzyme GlgB"/>
    <property type="match status" value="1"/>
</dbReference>
<dbReference type="InterPro" id="IPR013783">
    <property type="entry name" value="Ig-like_fold"/>
</dbReference>
<evidence type="ECO:0000256" key="7">
    <source>
        <dbReference type="ARBA" id="ARBA00023056"/>
    </source>
</evidence>
<dbReference type="GO" id="GO:0005829">
    <property type="term" value="C:cytosol"/>
    <property type="evidence" value="ECO:0007669"/>
    <property type="project" value="TreeGrafter"/>
</dbReference>
<dbReference type="SUPFAM" id="SSF51011">
    <property type="entry name" value="Glycosyl hydrolase domain"/>
    <property type="match status" value="1"/>
</dbReference>
<accession>U5QMY4</accession>
<dbReference type="SMART" id="SM00642">
    <property type="entry name" value="Aamy"/>
    <property type="match status" value="1"/>
</dbReference>
<comment type="catalytic activity">
    <reaction evidence="1 9">
        <text>Transfers a segment of a (1-&gt;4)-alpha-D-glucan chain to a primary hydroxy group in a similar glucan chain.</text>
        <dbReference type="EC" id="2.4.1.18"/>
    </reaction>
</comment>
<comment type="subunit">
    <text evidence="9">Monomer.</text>
</comment>
<dbReference type="Gene3D" id="3.20.20.80">
    <property type="entry name" value="Glycosidases"/>
    <property type="match status" value="1"/>
</dbReference>
<dbReference type="KEGG" id="glj:GKIL_2789"/>
<dbReference type="InterPro" id="IPR054169">
    <property type="entry name" value="GlgB_N"/>
</dbReference>
<dbReference type="RefSeq" id="WP_023174251.1">
    <property type="nucleotide sequence ID" value="NC_022600.1"/>
</dbReference>
<dbReference type="InterPro" id="IPR006048">
    <property type="entry name" value="A-amylase/branching_C"/>
</dbReference>
<dbReference type="NCBIfam" id="NF008967">
    <property type="entry name" value="PRK12313.1"/>
    <property type="match status" value="1"/>
</dbReference>
<evidence type="ECO:0000256" key="5">
    <source>
        <dbReference type="ARBA" id="ARBA00022676"/>
    </source>
</evidence>
<feature type="active site" description="Nucleophile" evidence="9 10">
    <location>
        <position position="409"/>
    </location>
</feature>